<name>A0A672PYH9_SINGR</name>
<keyword evidence="2" id="KW-1185">Reference proteome</keyword>
<protein>
    <submittedName>
        <fullName evidence="1">Uncharacterized protein</fullName>
    </submittedName>
</protein>
<dbReference type="Proteomes" id="UP000472262">
    <property type="component" value="Unassembled WGS sequence"/>
</dbReference>
<evidence type="ECO:0000313" key="1">
    <source>
        <dbReference type="Ensembl" id="ENSSGRP00000068450.1"/>
    </source>
</evidence>
<accession>A0A672PYH9</accession>
<organism evidence="1 2">
    <name type="scientific">Sinocyclocheilus grahami</name>
    <name type="common">Dianchi golden-line fish</name>
    <name type="synonym">Barbus grahami</name>
    <dbReference type="NCBI Taxonomy" id="75366"/>
    <lineage>
        <taxon>Eukaryota</taxon>
        <taxon>Metazoa</taxon>
        <taxon>Chordata</taxon>
        <taxon>Craniata</taxon>
        <taxon>Vertebrata</taxon>
        <taxon>Euteleostomi</taxon>
        <taxon>Actinopterygii</taxon>
        <taxon>Neopterygii</taxon>
        <taxon>Teleostei</taxon>
        <taxon>Ostariophysi</taxon>
        <taxon>Cypriniformes</taxon>
        <taxon>Cyprinidae</taxon>
        <taxon>Cyprininae</taxon>
        <taxon>Sinocyclocheilus</taxon>
    </lineage>
</organism>
<evidence type="ECO:0000313" key="2">
    <source>
        <dbReference type="Proteomes" id="UP000472262"/>
    </source>
</evidence>
<dbReference type="AlphaFoldDB" id="A0A672PYH9"/>
<dbReference type="InParanoid" id="A0A672PYH9"/>
<proteinExistence type="predicted"/>
<dbReference type="Ensembl" id="ENSSGRT00000072944.1">
    <property type="protein sequence ID" value="ENSSGRP00000068450.1"/>
    <property type="gene ID" value="ENSSGRG00000035088.1"/>
</dbReference>
<reference evidence="1" key="1">
    <citation type="submission" date="2025-08" db="UniProtKB">
        <authorList>
            <consortium name="Ensembl"/>
        </authorList>
    </citation>
    <scope>IDENTIFICATION</scope>
</reference>
<sequence>IPKNNTMVKASLFKYKSADANLSCSEAMLMLQSLKELAEIEDAEHLRKSLSDLHNSASVQQREITVGSGTCKENSSKWEKNSKSLKTVLKKEELIRKVNEIE</sequence>
<reference evidence="1" key="2">
    <citation type="submission" date="2025-09" db="UniProtKB">
        <authorList>
            <consortium name="Ensembl"/>
        </authorList>
    </citation>
    <scope>IDENTIFICATION</scope>
</reference>